<name>A0A968KT64_9SPIO</name>
<dbReference type="EMBL" id="JAATLJ010000001">
    <property type="protein sequence ID" value="NIZ39961.1"/>
    <property type="molecule type" value="Genomic_DNA"/>
</dbReference>
<proteinExistence type="predicted"/>
<evidence type="ECO:0000313" key="2">
    <source>
        <dbReference type="EMBL" id="NIZ39961.1"/>
    </source>
</evidence>
<accession>A0A968KT64</accession>
<keyword evidence="1" id="KW-0472">Membrane</keyword>
<evidence type="ECO:0000313" key="3">
    <source>
        <dbReference type="Proteomes" id="UP000711995"/>
    </source>
</evidence>
<keyword evidence="3" id="KW-1185">Reference proteome</keyword>
<comment type="caution">
    <text evidence="2">The sequence shown here is derived from an EMBL/GenBank/DDBJ whole genome shotgun (WGS) entry which is preliminary data.</text>
</comment>
<reference evidence="2 3" key="1">
    <citation type="submission" date="2020-03" db="EMBL/GenBank/DDBJ databases">
        <title>Spirochaetal bacteria isolated from arthropods constitute a novel genus Entomospira genus novum within the order Spirochaetales.</title>
        <authorList>
            <person name="Grana-Miraglia L."/>
            <person name="Sikutova S."/>
            <person name="Fingerle V."/>
            <person name="Sing A."/>
            <person name="Castillo-Ramirez S."/>
            <person name="Margos G."/>
            <person name="Rudolf I."/>
        </authorList>
    </citation>
    <scope>NUCLEOTIDE SEQUENCE [LARGE SCALE GENOMIC DNA]</scope>
    <source>
        <strain evidence="2 3">BR193</strain>
    </source>
</reference>
<feature type="transmembrane region" description="Helical" evidence="1">
    <location>
        <begin position="80"/>
        <end position="100"/>
    </location>
</feature>
<sequence>MSSYFFSLGYMIVFFLLFQLSRKQETSLRESLKKYGVSISLEPESKFVFWWRVAKEDKKSIKEILHTHTDLKLQSYRFNGLLLIIYAMFIYAISTWIPFLHQIVTK</sequence>
<dbReference type="RefSeq" id="WP_167699570.1">
    <property type="nucleotide sequence ID" value="NZ_CP118174.1"/>
</dbReference>
<protein>
    <submittedName>
        <fullName evidence="2">Uncharacterized protein</fullName>
    </submittedName>
</protein>
<gene>
    <name evidence="2" type="ORF">HCT14_00300</name>
</gene>
<keyword evidence="1" id="KW-0812">Transmembrane</keyword>
<dbReference type="Proteomes" id="UP000711995">
    <property type="component" value="Unassembled WGS sequence"/>
</dbReference>
<organism evidence="2 3">
    <name type="scientific">Entomospira entomophila</name>
    <dbReference type="NCBI Taxonomy" id="2719988"/>
    <lineage>
        <taxon>Bacteria</taxon>
        <taxon>Pseudomonadati</taxon>
        <taxon>Spirochaetota</taxon>
        <taxon>Spirochaetia</taxon>
        <taxon>Spirochaetales</taxon>
        <taxon>Spirochaetaceae</taxon>
        <taxon>Entomospira</taxon>
    </lineage>
</organism>
<dbReference type="AlphaFoldDB" id="A0A968KT64"/>
<evidence type="ECO:0000256" key="1">
    <source>
        <dbReference type="SAM" id="Phobius"/>
    </source>
</evidence>
<keyword evidence="1" id="KW-1133">Transmembrane helix</keyword>